<dbReference type="InterPro" id="IPR009642">
    <property type="entry name" value="DUF1236"/>
</dbReference>
<dbReference type="Pfam" id="PF06823">
    <property type="entry name" value="DUF1236"/>
    <property type="match status" value="1"/>
</dbReference>
<reference evidence="2 3" key="1">
    <citation type="submission" date="2023-10" db="EMBL/GenBank/DDBJ databases">
        <title>Novel methanotroph of the genus Methylocapsa from a subarctic wetland.</title>
        <authorList>
            <person name="Belova S.E."/>
            <person name="Oshkin I.Y."/>
            <person name="Miroshnikov K."/>
            <person name="Dedysh S.N."/>
        </authorList>
    </citation>
    <scope>NUCLEOTIDE SEQUENCE [LARGE SCALE GENOMIC DNA]</scope>
    <source>
        <strain evidence="2 3">RX1</strain>
    </source>
</reference>
<keyword evidence="3" id="KW-1185">Reference proteome</keyword>
<accession>A0ABZ0HTU4</accession>
<organism evidence="2 3">
    <name type="scientific">Methylocapsa polymorpha</name>
    <dbReference type="NCBI Taxonomy" id="3080828"/>
    <lineage>
        <taxon>Bacteria</taxon>
        <taxon>Pseudomonadati</taxon>
        <taxon>Pseudomonadota</taxon>
        <taxon>Alphaproteobacteria</taxon>
        <taxon>Hyphomicrobiales</taxon>
        <taxon>Beijerinckiaceae</taxon>
        <taxon>Methylocapsa</taxon>
    </lineage>
</organism>
<feature type="signal peptide" evidence="1">
    <location>
        <begin position="1"/>
        <end position="23"/>
    </location>
</feature>
<name>A0ABZ0HTU4_9HYPH</name>
<dbReference type="RefSeq" id="WP_407339788.1">
    <property type="nucleotide sequence ID" value="NZ_CP136862.1"/>
</dbReference>
<protein>
    <submittedName>
        <fullName evidence="2">DUF1236 domain-containing protein</fullName>
    </submittedName>
</protein>
<evidence type="ECO:0000313" key="3">
    <source>
        <dbReference type="Proteomes" id="UP001626536"/>
    </source>
</evidence>
<evidence type="ECO:0000256" key="1">
    <source>
        <dbReference type="SAM" id="SignalP"/>
    </source>
</evidence>
<proteinExistence type="predicted"/>
<sequence length="125" mass="13151">MTKNIVSLGAILAILALPMTAYAQPTGAASGASTEAVAKTPEAPANGAVLTAEQRVKIQQYVSKEKRPSIKVQENVAVGAILPGAVELYPLPAEISGKSDYRYAIVNEHTVLVEAKTHKVTQIVN</sequence>
<feature type="chain" id="PRO_5046645150" evidence="1">
    <location>
        <begin position="24"/>
        <end position="125"/>
    </location>
</feature>
<keyword evidence="1" id="KW-0732">Signal</keyword>
<gene>
    <name evidence="2" type="ORF">RZS28_03305</name>
</gene>
<dbReference type="EMBL" id="CP136862">
    <property type="protein sequence ID" value="WOJ90341.1"/>
    <property type="molecule type" value="Genomic_DNA"/>
</dbReference>
<evidence type="ECO:0000313" key="2">
    <source>
        <dbReference type="EMBL" id="WOJ90341.1"/>
    </source>
</evidence>
<dbReference type="Proteomes" id="UP001626536">
    <property type="component" value="Chromosome"/>
</dbReference>